<proteinExistence type="predicted"/>
<evidence type="ECO:0000259" key="2">
    <source>
        <dbReference type="Pfam" id="PF01926"/>
    </source>
</evidence>
<evidence type="ECO:0000313" key="3">
    <source>
        <dbReference type="EMBL" id="KAK3384685.1"/>
    </source>
</evidence>
<name>A0AAE0TZ22_9PEZI</name>
<dbReference type="GO" id="GO:0005525">
    <property type="term" value="F:GTP binding"/>
    <property type="evidence" value="ECO:0007669"/>
    <property type="project" value="InterPro"/>
</dbReference>
<dbReference type="SUPFAM" id="SSF52540">
    <property type="entry name" value="P-loop containing nucleoside triphosphate hydrolases"/>
    <property type="match status" value="1"/>
</dbReference>
<dbReference type="AlphaFoldDB" id="A0AAE0TZ22"/>
<dbReference type="Proteomes" id="UP001287356">
    <property type="component" value="Unassembled WGS sequence"/>
</dbReference>
<reference evidence="3" key="2">
    <citation type="submission" date="2023-06" db="EMBL/GenBank/DDBJ databases">
        <authorList>
            <consortium name="Lawrence Berkeley National Laboratory"/>
            <person name="Haridas S."/>
            <person name="Hensen N."/>
            <person name="Bonometti L."/>
            <person name="Westerberg I."/>
            <person name="Brannstrom I.O."/>
            <person name="Guillou S."/>
            <person name="Cros-Aarteil S."/>
            <person name="Calhoun S."/>
            <person name="Kuo A."/>
            <person name="Mondo S."/>
            <person name="Pangilinan J."/>
            <person name="Riley R."/>
            <person name="Labutti K."/>
            <person name="Andreopoulos B."/>
            <person name="Lipzen A."/>
            <person name="Chen C."/>
            <person name="Yanf M."/>
            <person name="Daum C."/>
            <person name="Ng V."/>
            <person name="Clum A."/>
            <person name="Steindorff A."/>
            <person name="Ohm R."/>
            <person name="Martin F."/>
            <person name="Silar P."/>
            <person name="Natvig D."/>
            <person name="Lalanne C."/>
            <person name="Gautier V."/>
            <person name="Ament-Velasquez S.L."/>
            <person name="Kruys A."/>
            <person name="Hutchinson M.I."/>
            <person name="Powell A.J."/>
            <person name="Barry K."/>
            <person name="Miller A.N."/>
            <person name="Grigoriev I.V."/>
            <person name="Debuchy R."/>
            <person name="Gladieux P."/>
            <person name="Thoren M.H."/>
            <person name="Johannesson H."/>
        </authorList>
    </citation>
    <scope>NUCLEOTIDE SEQUENCE</scope>
    <source>
        <strain evidence="3">CBS 958.72</strain>
    </source>
</reference>
<sequence length="415" mass="47211">MAVQELGGGGMFCPGPNDVIIALMGVTGVGKSTFISHCTNKPIAINSGLQSCTKIVSVYQCELGGRKNVYLVDTPGFDDTNRTDTEVLTEIADWLTETYKHNVKLNGIIYLHRITDLRMTGSARENVLRFQSLCGSGALKKVVLATTMWEVVDPSTGEKREGELKTAEDFWGYMIRHKSQIHRHYNNVESVRRLIGLFANGAAPVTLRLEEEMVDQGRSLIDTSVGRGWEEAFRKAREKYDKELEELRAAMDRALREKEDKMASELKELEKHLKYKLGKKEQETQALAPGLEKLKLDYSEQMETMTKEEIETRVLARVLERLKLNYSEQMETILKLKSREEKKESTLHRLTRSLEETAKGLNLRVRSLPGLNLANSEDICITIYELSLTLPETIRMFKTALWAGNYTKRQYTFSS</sequence>
<dbReference type="Pfam" id="PF01926">
    <property type="entry name" value="MMR_HSR1"/>
    <property type="match status" value="1"/>
</dbReference>
<keyword evidence="4" id="KW-1185">Reference proteome</keyword>
<dbReference type="EMBL" id="JAULSN010000001">
    <property type="protein sequence ID" value="KAK3384685.1"/>
    <property type="molecule type" value="Genomic_DNA"/>
</dbReference>
<gene>
    <name evidence="3" type="ORF">B0T24DRAFT_94870</name>
</gene>
<evidence type="ECO:0000256" key="1">
    <source>
        <dbReference type="SAM" id="Coils"/>
    </source>
</evidence>
<reference evidence="3" key="1">
    <citation type="journal article" date="2023" name="Mol. Phylogenet. Evol.">
        <title>Genome-scale phylogeny and comparative genomics of the fungal order Sordariales.</title>
        <authorList>
            <person name="Hensen N."/>
            <person name="Bonometti L."/>
            <person name="Westerberg I."/>
            <person name="Brannstrom I.O."/>
            <person name="Guillou S."/>
            <person name="Cros-Aarteil S."/>
            <person name="Calhoun S."/>
            <person name="Haridas S."/>
            <person name="Kuo A."/>
            <person name="Mondo S."/>
            <person name="Pangilinan J."/>
            <person name="Riley R."/>
            <person name="LaButti K."/>
            <person name="Andreopoulos B."/>
            <person name="Lipzen A."/>
            <person name="Chen C."/>
            <person name="Yan M."/>
            <person name="Daum C."/>
            <person name="Ng V."/>
            <person name="Clum A."/>
            <person name="Steindorff A."/>
            <person name="Ohm R.A."/>
            <person name="Martin F."/>
            <person name="Silar P."/>
            <person name="Natvig D.O."/>
            <person name="Lalanne C."/>
            <person name="Gautier V."/>
            <person name="Ament-Velasquez S.L."/>
            <person name="Kruys A."/>
            <person name="Hutchinson M.I."/>
            <person name="Powell A.J."/>
            <person name="Barry K."/>
            <person name="Miller A.N."/>
            <person name="Grigoriev I.V."/>
            <person name="Debuchy R."/>
            <person name="Gladieux P."/>
            <person name="Hiltunen Thoren M."/>
            <person name="Johannesson H."/>
        </authorList>
    </citation>
    <scope>NUCLEOTIDE SEQUENCE</scope>
    <source>
        <strain evidence="3">CBS 958.72</strain>
    </source>
</reference>
<accession>A0AAE0TZ22</accession>
<feature type="coiled-coil region" evidence="1">
    <location>
        <begin position="291"/>
        <end position="339"/>
    </location>
</feature>
<evidence type="ECO:0000313" key="4">
    <source>
        <dbReference type="Proteomes" id="UP001287356"/>
    </source>
</evidence>
<comment type="caution">
    <text evidence="3">The sequence shown here is derived from an EMBL/GenBank/DDBJ whole genome shotgun (WGS) entry which is preliminary data.</text>
</comment>
<keyword evidence="3" id="KW-0378">Hydrolase</keyword>
<dbReference type="InterPro" id="IPR006073">
    <property type="entry name" value="GTP-bd"/>
</dbReference>
<organism evidence="3 4">
    <name type="scientific">Lasiosphaeria ovina</name>
    <dbReference type="NCBI Taxonomy" id="92902"/>
    <lineage>
        <taxon>Eukaryota</taxon>
        <taxon>Fungi</taxon>
        <taxon>Dikarya</taxon>
        <taxon>Ascomycota</taxon>
        <taxon>Pezizomycotina</taxon>
        <taxon>Sordariomycetes</taxon>
        <taxon>Sordariomycetidae</taxon>
        <taxon>Sordariales</taxon>
        <taxon>Lasiosphaeriaceae</taxon>
        <taxon>Lasiosphaeria</taxon>
    </lineage>
</organism>
<feature type="coiled-coil region" evidence="1">
    <location>
        <begin position="230"/>
        <end position="264"/>
    </location>
</feature>
<protein>
    <submittedName>
        <fullName evidence="3">P-loop containing nucleoside triphosphate hydrolase protein</fullName>
    </submittedName>
</protein>
<dbReference type="CDD" id="cd00882">
    <property type="entry name" value="Ras_like_GTPase"/>
    <property type="match status" value="1"/>
</dbReference>
<dbReference type="GO" id="GO:0016787">
    <property type="term" value="F:hydrolase activity"/>
    <property type="evidence" value="ECO:0007669"/>
    <property type="project" value="UniProtKB-KW"/>
</dbReference>
<dbReference type="InterPro" id="IPR027417">
    <property type="entry name" value="P-loop_NTPase"/>
</dbReference>
<feature type="domain" description="G" evidence="2">
    <location>
        <begin position="21"/>
        <end position="111"/>
    </location>
</feature>
<keyword evidence="1" id="KW-0175">Coiled coil</keyword>
<dbReference type="Gene3D" id="3.40.50.300">
    <property type="entry name" value="P-loop containing nucleotide triphosphate hydrolases"/>
    <property type="match status" value="1"/>
</dbReference>